<sequence>MLLKPKPLISILALFIVTTGIWIASFISASANAPYESYNYNFWGEAVAQPHTFLYKKSFLGAGDKNSDTTLNFPKDMFLKGEKLYIADTGNSRILVTDFDGNVLNEYTCASDSSDTFKEPQGVFVTDEDHIYIADSGNSRLVELDEKGAFVREIGRPVTTLITDSQQYTPIKVVVDHAGRIYVIAYGINMGLIEFDKNGEFQGFMGATEVSVSMFTYIWKNYFSTKQQQERMATIVPTEYSNICVDKENFIYATINNLSGEDLASGADAIRRLNPTGVDVLRRLSNNKIIGDLDGYQNGWSSFCDVAVNDDGCYFVLDNNDGKIFAYDYDGNNLFVFGQIGIKEGNFQKPVAIALSEDEKKIFVLDNVLGNVMEFDITDYGELLLGAIRNNSIGNSEEATRLWNEVATYNSNNELAYIGLGKASMDAEDYKAAMEYFKLGNNRKYYSKALYYYRKEMMEKFFARGMLIIIIVIVTAICIKGFFAYKKWVGKVKCYMENH</sequence>
<evidence type="ECO:0000313" key="3">
    <source>
        <dbReference type="EMBL" id="SHI13684.1"/>
    </source>
</evidence>
<dbReference type="AlphaFoldDB" id="A0A1M5YP95"/>
<proteinExistence type="predicted"/>
<dbReference type="Gene3D" id="2.120.10.30">
    <property type="entry name" value="TolB, C-terminal domain"/>
    <property type="match status" value="2"/>
</dbReference>
<accession>A0A1M5YP95</accession>
<evidence type="ECO:0000313" key="4">
    <source>
        <dbReference type="Proteomes" id="UP000184278"/>
    </source>
</evidence>
<feature type="transmembrane region" description="Helical" evidence="1">
    <location>
        <begin position="7"/>
        <end position="27"/>
    </location>
</feature>
<reference evidence="4" key="1">
    <citation type="submission" date="2016-11" db="EMBL/GenBank/DDBJ databases">
        <authorList>
            <person name="Varghese N."/>
            <person name="Submissions S."/>
        </authorList>
    </citation>
    <scope>NUCLEOTIDE SEQUENCE [LARGE SCALE GENOMIC DNA]</scope>
    <source>
        <strain evidence="4">DSM 3071</strain>
    </source>
</reference>
<dbReference type="Pfam" id="PF08450">
    <property type="entry name" value="SGL"/>
    <property type="match status" value="1"/>
</dbReference>
<dbReference type="SUPFAM" id="SSF101898">
    <property type="entry name" value="NHL repeat"/>
    <property type="match status" value="1"/>
</dbReference>
<keyword evidence="1" id="KW-0812">Transmembrane</keyword>
<dbReference type="EMBL" id="FQXK01000012">
    <property type="protein sequence ID" value="SHI13684.1"/>
    <property type="molecule type" value="Genomic_DNA"/>
</dbReference>
<dbReference type="GO" id="GO:0008270">
    <property type="term" value="F:zinc ion binding"/>
    <property type="evidence" value="ECO:0007669"/>
    <property type="project" value="UniProtKB-KW"/>
</dbReference>
<dbReference type="STRING" id="1121131.SAMN02745229_01637"/>
<organism evidence="3 4">
    <name type="scientific">Butyrivibrio fibrisolvens DSM 3071</name>
    <dbReference type="NCBI Taxonomy" id="1121131"/>
    <lineage>
        <taxon>Bacteria</taxon>
        <taxon>Bacillati</taxon>
        <taxon>Bacillota</taxon>
        <taxon>Clostridia</taxon>
        <taxon>Lachnospirales</taxon>
        <taxon>Lachnospiraceae</taxon>
        <taxon>Butyrivibrio</taxon>
    </lineage>
</organism>
<dbReference type="SUPFAM" id="SSF48452">
    <property type="entry name" value="TPR-like"/>
    <property type="match status" value="1"/>
</dbReference>
<dbReference type="OrthoDB" id="9799230at2"/>
<dbReference type="InterPro" id="IPR011042">
    <property type="entry name" value="6-blade_b-propeller_TolB-like"/>
</dbReference>
<dbReference type="CDD" id="cd05819">
    <property type="entry name" value="NHL"/>
    <property type="match status" value="1"/>
</dbReference>
<name>A0A1M5YP95_BUTFI</name>
<feature type="transmembrane region" description="Helical" evidence="1">
    <location>
        <begin position="461"/>
        <end position="483"/>
    </location>
</feature>
<evidence type="ECO:0000259" key="2">
    <source>
        <dbReference type="Pfam" id="PF08450"/>
    </source>
</evidence>
<dbReference type="InterPro" id="IPR013658">
    <property type="entry name" value="SGL"/>
</dbReference>
<keyword evidence="1" id="KW-0472">Membrane</keyword>
<dbReference type="Pfam" id="PF17170">
    <property type="entry name" value="DUF5128"/>
    <property type="match status" value="1"/>
</dbReference>
<keyword evidence="1" id="KW-1133">Transmembrane helix</keyword>
<dbReference type="InterPro" id="IPR011990">
    <property type="entry name" value="TPR-like_helical_dom_sf"/>
</dbReference>
<dbReference type="InterPro" id="IPR050952">
    <property type="entry name" value="TRIM-NHL_E3_ligases"/>
</dbReference>
<dbReference type="PANTHER" id="PTHR24104">
    <property type="entry name" value="E3 UBIQUITIN-PROTEIN LIGASE NHLRC1-RELATED"/>
    <property type="match status" value="1"/>
</dbReference>
<dbReference type="PANTHER" id="PTHR24104:SF25">
    <property type="entry name" value="PROTEIN LIN-41"/>
    <property type="match status" value="1"/>
</dbReference>
<evidence type="ECO:0000256" key="1">
    <source>
        <dbReference type="SAM" id="Phobius"/>
    </source>
</evidence>
<keyword evidence="4" id="KW-1185">Reference proteome</keyword>
<protein>
    <submittedName>
        <fullName evidence="3">SMP-30/Gluconolaconase/LRE-like region-containing protein</fullName>
    </submittedName>
</protein>
<gene>
    <name evidence="3" type="ORF">SAMN02745229_01637</name>
</gene>
<feature type="domain" description="SMP-30/Gluconolactonase/LRE-like region" evidence="2">
    <location>
        <begin position="81"/>
        <end position="163"/>
    </location>
</feature>
<dbReference type="Proteomes" id="UP000184278">
    <property type="component" value="Unassembled WGS sequence"/>
</dbReference>